<dbReference type="eggNOG" id="arCOG00536">
    <property type="taxonomic scope" value="Archaea"/>
</dbReference>
<dbReference type="FunFam" id="3.10.20.30:FF:000010">
    <property type="entry name" value="Molybdopterin synthase sulfur carrier subunit"/>
    <property type="match status" value="1"/>
</dbReference>
<dbReference type="STRING" id="604354.TSIB_1854"/>
<proteinExistence type="predicted"/>
<sequence length="92" mass="10493">MEIMKVKVRYFARFRELSGTGEEIIELPKGSKIRDLIEHIKSIHPDFKREAFSEGYNDEVDINVSKNGRYASFDEELKEGDIVALFPPTSGG</sequence>
<evidence type="ECO:0000313" key="4">
    <source>
        <dbReference type="EMBL" id="ACS90903.1"/>
    </source>
</evidence>
<comment type="pathway">
    <text evidence="1">Cofactor biosynthesis; molybdopterin biosynthesis.</text>
</comment>
<dbReference type="NCBIfam" id="TIGR01687">
    <property type="entry name" value="moaD_arch"/>
    <property type="match status" value="1"/>
</dbReference>
<dbReference type="HOGENOM" id="CLU_114601_1_2_2"/>
<organism evidence="4 5">
    <name type="scientific">Thermococcus sibiricus (strain DSM 12597 / MM 739)</name>
    <dbReference type="NCBI Taxonomy" id="604354"/>
    <lineage>
        <taxon>Archaea</taxon>
        <taxon>Methanobacteriati</taxon>
        <taxon>Methanobacteriota</taxon>
        <taxon>Thermococci</taxon>
        <taxon>Thermococcales</taxon>
        <taxon>Thermococcaceae</taxon>
        <taxon>Thermococcus</taxon>
    </lineage>
</organism>
<dbReference type="AlphaFoldDB" id="C5ZZS2"/>
<name>C5ZZS2_THESM</name>
<evidence type="ECO:0000256" key="3">
    <source>
        <dbReference type="ARBA" id="ARBA00023150"/>
    </source>
</evidence>
<dbReference type="Gene3D" id="3.10.20.30">
    <property type="match status" value="1"/>
</dbReference>
<keyword evidence="2" id="KW-0547">Nucleotide-binding</keyword>
<dbReference type="InterPro" id="IPR012675">
    <property type="entry name" value="Beta-grasp_dom_sf"/>
</dbReference>
<accession>C5ZZS2</accession>
<evidence type="ECO:0000256" key="2">
    <source>
        <dbReference type="ARBA" id="ARBA00022741"/>
    </source>
</evidence>
<dbReference type="Pfam" id="PF02597">
    <property type="entry name" value="ThiS"/>
    <property type="match status" value="1"/>
</dbReference>
<dbReference type="InterPro" id="IPR044672">
    <property type="entry name" value="MOCS2A"/>
</dbReference>
<keyword evidence="3" id="KW-0501">Molybdenum cofactor biosynthesis</keyword>
<dbReference type="PANTHER" id="PTHR33359:SF1">
    <property type="entry name" value="MOLYBDOPTERIN SYNTHASE SULFUR CARRIER SUBUNIT"/>
    <property type="match status" value="1"/>
</dbReference>
<dbReference type="UniPathway" id="UPA00344"/>
<dbReference type="EMBL" id="CP001463">
    <property type="protein sequence ID" value="ACS90903.1"/>
    <property type="molecule type" value="Genomic_DNA"/>
</dbReference>
<dbReference type="InterPro" id="IPR016155">
    <property type="entry name" value="Mopterin_synth/thiamin_S_b"/>
</dbReference>
<keyword evidence="5" id="KW-1185">Reference proteome</keyword>
<dbReference type="Proteomes" id="UP000009079">
    <property type="component" value="Chromosome"/>
</dbReference>
<dbReference type="InterPro" id="IPR003749">
    <property type="entry name" value="ThiS/MoaD-like"/>
</dbReference>
<dbReference type="KEGG" id="tsi:TSIB_1854"/>
<dbReference type="GO" id="GO:0000166">
    <property type="term" value="F:nucleotide binding"/>
    <property type="evidence" value="ECO:0007669"/>
    <property type="project" value="UniProtKB-KW"/>
</dbReference>
<dbReference type="SUPFAM" id="SSF54285">
    <property type="entry name" value="MoaD/ThiS"/>
    <property type="match status" value="1"/>
</dbReference>
<dbReference type="InterPro" id="IPR010038">
    <property type="entry name" value="MoaD_arc-typ"/>
</dbReference>
<dbReference type="GO" id="GO:0006777">
    <property type="term" value="P:Mo-molybdopterin cofactor biosynthetic process"/>
    <property type="evidence" value="ECO:0007669"/>
    <property type="project" value="UniProtKB-KW"/>
</dbReference>
<evidence type="ECO:0000256" key="1">
    <source>
        <dbReference type="ARBA" id="ARBA00005046"/>
    </source>
</evidence>
<dbReference type="GO" id="GO:1990133">
    <property type="term" value="C:molybdopterin adenylyltransferase complex"/>
    <property type="evidence" value="ECO:0007669"/>
    <property type="project" value="TreeGrafter"/>
</dbReference>
<dbReference type="CDD" id="cd00754">
    <property type="entry name" value="Ubl_MoaD"/>
    <property type="match status" value="1"/>
</dbReference>
<protein>
    <submittedName>
        <fullName evidence="4">Molybdopterin converting factor, subunit 1</fullName>
    </submittedName>
</protein>
<reference evidence="4 5" key="1">
    <citation type="journal article" date="2009" name="Appl. Environ. Microbiol.">
        <title>Metabolic versatility and indigenous origin of the archaeon Thermococcus sibiricus, isolated from a siberian oil reservoir, as revealed by genome analysis.</title>
        <authorList>
            <person name="Mardanov A.V."/>
            <person name="Ravin N.V."/>
            <person name="Svetlitchnyi V.A."/>
            <person name="Beletsky A.V."/>
            <person name="Miroshnichenko M.L."/>
            <person name="Bonch-Osmolovskaya E.A."/>
            <person name="Skryabin K.G."/>
        </authorList>
    </citation>
    <scope>NUCLEOTIDE SEQUENCE [LARGE SCALE GENOMIC DNA]</scope>
    <source>
        <strain evidence="5">DSM 12597 / MM 739</strain>
    </source>
</reference>
<gene>
    <name evidence="4" type="ordered locus">TSIB_1854</name>
</gene>
<dbReference type="PANTHER" id="PTHR33359">
    <property type="entry name" value="MOLYBDOPTERIN SYNTHASE SULFUR CARRIER SUBUNIT"/>
    <property type="match status" value="1"/>
</dbReference>
<evidence type="ECO:0000313" key="5">
    <source>
        <dbReference type="Proteomes" id="UP000009079"/>
    </source>
</evidence>